<dbReference type="CDD" id="cd02247">
    <property type="entry name" value="cupin_pirin_C"/>
    <property type="match status" value="1"/>
</dbReference>
<name>A0ABR9CY84_9GAMM</name>
<protein>
    <submittedName>
        <fullName evidence="5">Pirin family protein</fullName>
    </submittedName>
</protein>
<accession>A0ABR9CY84</accession>
<comment type="similarity">
    <text evidence="1 2">Belongs to the pirin family.</text>
</comment>
<dbReference type="Pfam" id="PF02678">
    <property type="entry name" value="Pirin"/>
    <property type="match status" value="1"/>
</dbReference>
<sequence>MKTDTVKSDDVMRSRAIEQLVVGHATSDGAGVKLTRVLGQALQQRLDPFLMLDAFGSDKSNDYIAGFPNHPHRGFETLTYLINGRMRHSDNAGHQGLLETGGIQWMTAGRGIIHSEMPEQKDGLLEGFQLWINLPAAQKMQPAGYQDVQSEQIPELLTANGVKVRVIVGSSHGVVGAIQRPDTEPLFLDVHLPAGASFSQSLPAGHNVFFYVYRGEVAVAERTVSNQRMAILSNSAVADGLILQAKQDSRLILVAGKPLRETIVQHGPFVMNNREQIEQAIDDYQRGRFAAVI</sequence>
<dbReference type="PIRSF" id="PIRSF006232">
    <property type="entry name" value="Pirin"/>
    <property type="match status" value="1"/>
</dbReference>
<dbReference type="CDD" id="cd02909">
    <property type="entry name" value="cupin_pirin_N"/>
    <property type="match status" value="1"/>
</dbReference>
<dbReference type="Gene3D" id="2.60.120.10">
    <property type="entry name" value="Jelly Rolls"/>
    <property type="match status" value="2"/>
</dbReference>
<evidence type="ECO:0000313" key="5">
    <source>
        <dbReference type="EMBL" id="MBD9354953.1"/>
    </source>
</evidence>
<evidence type="ECO:0000256" key="2">
    <source>
        <dbReference type="RuleBase" id="RU003457"/>
    </source>
</evidence>
<evidence type="ECO:0000313" key="6">
    <source>
        <dbReference type="Proteomes" id="UP000652176"/>
    </source>
</evidence>
<reference evidence="5 6" key="1">
    <citation type="submission" date="2020-09" db="EMBL/GenBank/DDBJ databases">
        <title>Methylomonas albis sp. nov. and Methylomonas fluvii sp. nov.: Two cold-adapted methanotrophs from the River Elbe and an amended description of Methylovulum psychrotolerans strain Eb1.</title>
        <authorList>
            <person name="Bussmann I.K."/>
            <person name="Klings K.-W."/>
            <person name="Warnstedt J."/>
            <person name="Hoppert M."/>
            <person name="Saborowski A."/>
            <person name="Horn F."/>
            <person name="Liebner S."/>
        </authorList>
    </citation>
    <scope>NUCLEOTIDE SEQUENCE [LARGE SCALE GENOMIC DNA]</scope>
    <source>
        <strain evidence="5 6">EbA</strain>
    </source>
</reference>
<gene>
    <name evidence="5" type="ORF">IE877_03490</name>
</gene>
<comment type="caution">
    <text evidence="5">The sequence shown here is derived from an EMBL/GenBank/DDBJ whole genome shotgun (WGS) entry which is preliminary data.</text>
</comment>
<dbReference type="EMBL" id="JACXSS010000001">
    <property type="protein sequence ID" value="MBD9354953.1"/>
    <property type="molecule type" value="Genomic_DNA"/>
</dbReference>
<dbReference type="InterPro" id="IPR008778">
    <property type="entry name" value="Pirin_C_dom"/>
</dbReference>
<dbReference type="Pfam" id="PF05726">
    <property type="entry name" value="Pirin_C"/>
    <property type="match status" value="1"/>
</dbReference>
<dbReference type="PANTHER" id="PTHR13903">
    <property type="entry name" value="PIRIN-RELATED"/>
    <property type="match status" value="1"/>
</dbReference>
<dbReference type="InterPro" id="IPR011051">
    <property type="entry name" value="RmlC_Cupin_sf"/>
</dbReference>
<dbReference type="InterPro" id="IPR012093">
    <property type="entry name" value="Pirin"/>
</dbReference>
<feature type="domain" description="Pirin N-terminal" evidence="3">
    <location>
        <begin position="32"/>
        <end position="132"/>
    </location>
</feature>
<proteinExistence type="inferred from homology"/>
<organism evidence="5 6">
    <name type="scientific">Methylomonas albis</name>
    <dbReference type="NCBI Taxonomy" id="1854563"/>
    <lineage>
        <taxon>Bacteria</taxon>
        <taxon>Pseudomonadati</taxon>
        <taxon>Pseudomonadota</taxon>
        <taxon>Gammaproteobacteria</taxon>
        <taxon>Methylococcales</taxon>
        <taxon>Methylococcaceae</taxon>
        <taxon>Methylomonas</taxon>
    </lineage>
</organism>
<dbReference type="InterPro" id="IPR014710">
    <property type="entry name" value="RmlC-like_jellyroll"/>
</dbReference>
<dbReference type="Proteomes" id="UP000652176">
    <property type="component" value="Unassembled WGS sequence"/>
</dbReference>
<dbReference type="PANTHER" id="PTHR13903:SF8">
    <property type="entry name" value="PIRIN"/>
    <property type="match status" value="1"/>
</dbReference>
<evidence type="ECO:0000256" key="1">
    <source>
        <dbReference type="ARBA" id="ARBA00008416"/>
    </source>
</evidence>
<dbReference type="InterPro" id="IPR003829">
    <property type="entry name" value="Pirin_N_dom"/>
</dbReference>
<dbReference type="SUPFAM" id="SSF51182">
    <property type="entry name" value="RmlC-like cupins"/>
    <property type="match status" value="1"/>
</dbReference>
<evidence type="ECO:0000259" key="4">
    <source>
        <dbReference type="Pfam" id="PF05726"/>
    </source>
</evidence>
<evidence type="ECO:0000259" key="3">
    <source>
        <dbReference type="Pfam" id="PF02678"/>
    </source>
</evidence>
<dbReference type="RefSeq" id="WP_192373306.1">
    <property type="nucleotide sequence ID" value="NZ_CAJHIV010000001.1"/>
</dbReference>
<keyword evidence="6" id="KW-1185">Reference proteome</keyword>
<feature type="domain" description="Pirin C-terminal" evidence="4">
    <location>
        <begin position="188"/>
        <end position="289"/>
    </location>
</feature>